<proteinExistence type="predicted"/>
<evidence type="ECO:0000313" key="2">
    <source>
        <dbReference type="EMBL" id="QIN96658.1"/>
    </source>
</evidence>
<evidence type="ECO:0000256" key="1">
    <source>
        <dbReference type="SAM" id="Phobius"/>
    </source>
</evidence>
<dbReference type="GeneID" id="77945192"/>
<keyword evidence="1" id="KW-0812">Transmembrane</keyword>
<feature type="transmembrane region" description="Helical" evidence="1">
    <location>
        <begin position="20"/>
        <end position="41"/>
    </location>
</feature>
<organism evidence="2 3">
    <name type="scientific">Synechococcus phage S-N03</name>
    <dbReference type="NCBI Taxonomy" id="2718943"/>
    <lineage>
        <taxon>Viruses</taxon>
        <taxon>Duplodnaviria</taxon>
        <taxon>Heunggongvirae</taxon>
        <taxon>Uroviricota</taxon>
        <taxon>Caudoviricetes</taxon>
        <taxon>Pantevenvirales</taxon>
        <taxon>Kyanoviridae</taxon>
        <taxon>Huanghaivirus</taxon>
        <taxon>Huanghaivirus snothree</taxon>
    </lineage>
</organism>
<evidence type="ECO:0000313" key="3">
    <source>
        <dbReference type="Proteomes" id="UP000502617"/>
    </source>
</evidence>
<name>A0A6G8R679_9CAUD</name>
<reference evidence="2 3" key="1">
    <citation type="submission" date="2020-03" db="EMBL/GenBank/DDBJ databases">
        <title>The Isolation and Genome Sequence of a Novel Cyanophage S-N03 from the Huanghai Sea, China.</title>
        <authorList>
            <person name="Jiang T."/>
        </authorList>
    </citation>
    <scope>NUCLEOTIDE SEQUENCE [LARGE SCALE GENOMIC DNA]</scope>
</reference>
<keyword evidence="3" id="KW-1185">Reference proteome</keyword>
<sequence>MNGSVSNCGWVRIVANAIQLVGYFLLIHNTFVIGLAIKALSDLLIMYWAWRNNLWDVVIVTGIFGLMNTERLLELVL</sequence>
<dbReference type="KEGG" id="vg:77945192"/>
<keyword evidence="1" id="KW-1133">Transmembrane helix</keyword>
<dbReference type="Proteomes" id="UP000502617">
    <property type="component" value="Segment"/>
</dbReference>
<keyword evidence="1" id="KW-0472">Membrane</keyword>
<accession>A0A6G8R679</accession>
<dbReference type="EMBL" id="MT162466">
    <property type="protein sequence ID" value="QIN96658.1"/>
    <property type="molecule type" value="Genomic_DNA"/>
</dbReference>
<dbReference type="RefSeq" id="YP_010669038.1">
    <property type="nucleotide sequence ID" value="NC_070959.1"/>
</dbReference>
<protein>
    <submittedName>
        <fullName evidence="2">Uncharacterized protein</fullName>
    </submittedName>
</protein>